<keyword evidence="4 10" id="KW-0699">rRNA-binding</keyword>
<reference evidence="14" key="1">
    <citation type="submission" date="2016-10" db="EMBL/GenBank/DDBJ databases">
        <authorList>
            <person name="Varghese N."/>
        </authorList>
    </citation>
    <scope>NUCLEOTIDE SEQUENCE [LARGE SCALE GENOMIC DNA]</scope>
    <source>
        <strain evidence="14">DSM 17980</strain>
    </source>
</reference>
<comment type="function">
    <text evidence="10">One of several proteins that assist in the late maturation steps of the functional core of the 30S ribosomal subunit. Helps release RbfA from mature subunits. May play a role in the assembly of ribosomal proteins into the subunit. Circularly permuted GTPase that catalyzes slow GTP hydrolysis, GTPase activity is stimulated by the 30S ribosomal subunit.</text>
</comment>
<dbReference type="InterPro" id="IPR027417">
    <property type="entry name" value="P-loop_NTPase"/>
</dbReference>
<keyword evidence="5 10" id="KW-0547">Nucleotide-binding</keyword>
<proteinExistence type="inferred from homology"/>
<evidence type="ECO:0000256" key="6">
    <source>
        <dbReference type="ARBA" id="ARBA00022801"/>
    </source>
</evidence>
<dbReference type="AlphaFoldDB" id="A0A1I7H830"/>
<feature type="binding site" evidence="10">
    <location>
        <position position="246"/>
    </location>
    <ligand>
        <name>Zn(2+)</name>
        <dbReference type="ChEBI" id="CHEBI:29105"/>
    </ligand>
</feature>
<comment type="similarity">
    <text evidence="10">Belongs to the TRAFAC class YlqF/YawG GTPase family. RsgA subfamily.</text>
</comment>
<dbReference type="InterPro" id="IPR031944">
    <property type="entry name" value="RsgA_N"/>
</dbReference>
<feature type="binding site" evidence="10">
    <location>
        <position position="239"/>
    </location>
    <ligand>
        <name>Zn(2+)</name>
        <dbReference type="ChEBI" id="CHEBI:29105"/>
    </ligand>
</feature>
<keyword evidence="7 10" id="KW-0862">Zinc</keyword>
<evidence type="ECO:0000256" key="9">
    <source>
        <dbReference type="ARBA" id="ARBA00023134"/>
    </source>
</evidence>
<organism evidence="13 14">
    <name type="scientific">Alicyclobacillus macrosporangiidus</name>
    <dbReference type="NCBI Taxonomy" id="392015"/>
    <lineage>
        <taxon>Bacteria</taxon>
        <taxon>Bacillati</taxon>
        <taxon>Bacillota</taxon>
        <taxon>Bacilli</taxon>
        <taxon>Bacillales</taxon>
        <taxon>Alicyclobacillaceae</taxon>
        <taxon>Alicyclobacillus</taxon>
    </lineage>
</organism>
<evidence type="ECO:0000259" key="11">
    <source>
        <dbReference type="PROSITE" id="PS50936"/>
    </source>
</evidence>
<protein>
    <recommendedName>
        <fullName evidence="10">Small ribosomal subunit biogenesis GTPase RsgA</fullName>
        <ecNumber evidence="10">3.6.1.-</ecNumber>
    </recommendedName>
</protein>
<comment type="cofactor">
    <cofactor evidence="10">
        <name>Zn(2+)</name>
        <dbReference type="ChEBI" id="CHEBI:29105"/>
    </cofactor>
    <text evidence="10">Binds 1 zinc ion per subunit.</text>
</comment>
<dbReference type="SUPFAM" id="SSF52540">
    <property type="entry name" value="P-loop containing nucleoside triphosphate hydrolases"/>
    <property type="match status" value="1"/>
</dbReference>
<dbReference type="NCBIfam" id="TIGR00157">
    <property type="entry name" value="ribosome small subunit-dependent GTPase A"/>
    <property type="match status" value="1"/>
</dbReference>
<comment type="subunit">
    <text evidence="10">Monomer. Associates with 30S ribosomal subunit, binds 16S rRNA.</text>
</comment>
<dbReference type="SUPFAM" id="SSF50249">
    <property type="entry name" value="Nucleic acid-binding proteins"/>
    <property type="match status" value="1"/>
</dbReference>
<evidence type="ECO:0000259" key="12">
    <source>
        <dbReference type="PROSITE" id="PS51721"/>
    </source>
</evidence>
<keyword evidence="6 10" id="KW-0378">Hydrolase</keyword>
<dbReference type="GO" id="GO:0005525">
    <property type="term" value="F:GTP binding"/>
    <property type="evidence" value="ECO:0007669"/>
    <property type="project" value="UniProtKB-UniRule"/>
</dbReference>
<dbReference type="Gene3D" id="1.10.40.50">
    <property type="entry name" value="Probable gtpase engc, domain 3"/>
    <property type="match status" value="1"/>
</dbReference>
<dbReference type="GO" id="GO:0019843">
    <property type="term" value="F:rRNA binding"/>
    <property type="evidence" value="ECO:0007669"/>
    <property type="project" value="UniProtKB-KW"/>
</dbReference>
<accession>A0A1I7H830</accession>
<dbReference type="InterPro" id="IPR030378">
    <property type="entry name" value="G_CP_dom"/>
</dbReference>
<dbReference type="GO" id="GO:0003924">
    <property type="term" value="F:GTPase activity"/>
    <property type="evidence" value="ECO:0007669"/>
    <property type="project" value="UniProtKB-UniRule"/>
</dbReference>
<dbReference type="PROSITE" id="PS51721">
    <property type="entry name" value="G_CP"/>
    <property type="match status" value="1"/>
</dbReference>
<dbReference type="CDD" id="cd01854">
    <property type="entry name" value="YjeQ_EngC"/>
    <property type="match status" value="1"/>
</dbReference>
<dbReference type="PANTHER" id="PTHR32120:SF11">
    <property type="entry name" value="SMALL RIBOSOMAL SUBUNIT BIOGENESIS GTPASE RSGA 1, MITOCHONDRIAL-RELATED"/>
    <property type="match status" value="1"/>
</dbReference>
<dbReference type="InterPro" id="IPR012340">
    <property type="entry name" value="NA-bd_OB-fold"/>
</dbReference>
<evidence type="ECO:0000256" key="10">
    <source>
        <dbReference type="HAMAP-Rule" id="MF_01820"/>
    </source>
</evidence>
<keyword evidence="8 10" id="KW-0694">RNA-binding</keyword>
<dbReference type="STRING" id="392015.SAMN05421543_10434"/>
<keyword evidence="1 10" id="KW-0963">Cytoplasm</keyword>
<feature type="domain" description="CP-type G" evidence="12">
    <location>
        <begin position="58"/>
        <end position="216"/>
    </location>
</feature>
<gene>
    <name evidence="10" type="primary">rsgA</name>
    <name evidence="13" type="ORF">SAMN05421543_10434</name>
</gene>
<keyword evidence="9 10" id="KW-0342">GTP-binding</keyword>
<evidence type="ECO:0000256" key="5">
    <source>
        <dbReference type="ARBA" id="ARBA00022741"/>
    </source>
</evidence>
<dbReference type="EC" id="3.6.1.-" evidence="10"/>
<dbReference type="Gene3D" id="2.40.50.140">
    <property type="entry name" value="Nucleic acid-binding proteins"/>
    <property type="match status" value="1"/>
</dbReference>
<keyword evidence="3 10" id="KW-0479">Metal-binding</keyword>
<dbReference type="InterPro" id="IPR004881">
    <property type="entry name" value="Ribosome_biogen_GTPase_RsgA"/>
</dbReference>
<evidence type="ECO:0000256" key="2">
    <source>
        <dbReference type="ARBA" id="ARBA00022517"/>
    </source>
</evidence>
<dbReference type="HAMAP" id="MF_01820">
    <property type="entry name" value="GTPase_RsgA"/>
    <property type="match status" value="1"/>
</dbReference>
<evidence type="ECO:0000256" key="8">
    <source>
        <dbReference type="ARBA" id="ARBA00022884"/>
    </source>
</evidence>
<dbReference type="GO" id="GO:0005737">
    <property type="term" value="C:cytoplasm"/>
    <property type="evidence" value="ECO:0007669"/>
    <property type="project" value="UniProtKB-SubCell"/>
</dbReference>
<feature type="binding site" evidence="10">
    <location>
        <begin position="107"/>
        <end position="110"/>
    </location>
    <ligand>
        <name>GTP</name>
        <dbReference type="ChEBI" id="CHEBI:37565"/>
    </ligand>
</feature>
<evidence type="ECO:0000256" key="4">
    <source>
        <dbReference type="ARBA" id="ARBA00022730"/>
    </source>
</evidence>
<name>A0A1I7H830_9BACL</name>
<keyword evidence="14" id="KW-1185">Reference proteome</keyword>
<dbReference type="PANTHER" id="PTHR32120">
    <property type="entry name" value="SMALL RIBOSOMAL SUBUNIT BIOGENESIS GTPASE RSGA"/>
    <property type="match status" value="1"/>
</dbReference>
<evidence type="ECO:0000313" key="14">
    <source>
        <dbReference type="Proteomes" id="UP000183508"/>
    </source>
</evidence>
<feature type="binding site" evidence="10">
    <location>
        <position position="244"/>
    </location>
    <ligand>
        <name>Zn(2+)</name>
        <dbReference type="ChEBI" id="CHEBI:29105"/>
    </ligand>
</feature>
<dbReference type="InterPro" id="IPR010914">
    <property type="entry name" value="RsgA_GTPase_dom"/>
</dbReference>
<keyword evidence="2 10" id="KW-0690">Ribosome biogenesis</keyword>
<dbReference type="GO" id="GO:0046872">
    <property type="term" value="F:metal ion binding"/>
    <property type="evidence" value="ECO:0007669"/>
    <property type="project" value="UniProtKB-KW"/>
</dbReference>
<dbReference type="CDD" id="cd04466">
    <property type="entry name" value="S1_YloQ_GTPase"/>
    <property type="match status" value="1"/>
</dbReference>
<dbReference type="Proteomes" id="UP000183508">
    <property type="component" value="Unassembled WGS sequence"/>
</dbReference>
<evidence type="ECO:0000313" key="13">
    <source>
        <dbReference type="EMBL" id="SFU56840.1"/>
    </source>
</evidence>
<feature type="binding site" evidence="10">
    <location>
        <position position="252"/>
    </location>
    <ligand>
        <name>Zn(2+)</name>
        <dbReference type="ChEBI" id="CHEBI:29105"/>
    </ligand>
</feature>
<dbReference type="GO" id="GO:0042274">
    <property type="term" value="P:ribosomal small subunit biogenesis"/>
    <property type="evidence" value="ECO:0007669"/>
    <property type="project" value="UniProtKB-UniRule"/>
</dbReference>
<dbReference type="PROSITE" id="PS50936">
    <property type="entry name" value="ENGC_GTPASE"/>
    <property type="match status" value="1"/>
</dbReference>
<feature type="binding site" evidence="10">
    <location>
        <begin position="158"/>
        <end position="166"/>
    </location>
    <ligand>
        <name>GTP</name>
        <dbReference type="ChEBI" id="CHEBI:37565"/>
    </ligand>
</feature>
<evidence type="ECO:0000256" key="7">
    <source>
        <dbReference type="ARBA" id="ARBA00022833"/>
    </source>
</evidence>
<dbReference type="eggNOG" id="COG1162">
    <property type="taxonomic scope" value="Bacteria"/>
</dbReference>
<dbReference type="Gene3D" id="3.40.50.300">
    <property type="entry name" value="P-loop containing nucleotide triphosphate hydrolases"/>
    <property type="match status" value="1"/>
</dbReference>
<dbReference type="EMBL" id="FPBV01000004">
    <property type="protein sequence ID" value="SFU56840.1"/>
    <property type="molecule type" value="Genomic_DNA"/>
</dbReference>
<sequence>MIRSLAGFFDVADAGVTRRCRARGVFRKRGVRVLVGDRVRYQPVGASEGVITEVLPRRTELVRPPVANVDHALLVFSVVTPNFQPRLLDRALVAVSVAGLSATVVLTKCDLADPEAVDCAAAPYTAAGYPVLRTAAPLRQGVEAVRAAITGRVTVFVGPSGAGKSSLGNALAPGLGLKMGDVSDKIGRGRHTTRHVELFDLGGNTYVVDAPGFSQLELDLPARDLRLHFPEFAPWAASCAYRGCEHAEEADCAVRAAVRRGDVNAERYQSYLELLRDLREKEATRF</sequence>
<feature type="domain" description="EngC GTPase" evidence="11">
    <location>
        <begin position="67"/>
        <end position="214"/>
    </location>
</feature>
<evidence type="ECO:0000256" key="3">
    <source>
        <dbReference type="ARBA" id="ARBA00022723"/>
    </source>
</evidence>
<dbReference type="Pfam" id="PF16745">
    <property type="entry name" value="RsgA_N"/>
    <property type="match status" value="1"/>
</dbReference>
<dbReference type="Pfam" id="PF03193">
    <property type="entry name" value="RsgA_GTPase"/>
    <property type="match status" value="1"/>
</dbReference>
<evidence type="ECO:0000256" key="1">
    <source>
        <dbReference type="ARBA" id="ARBA00022490"/>
    </source>
</evidence>
<comment type="subcellular location">
    <subcellularLocation>
        <location evidence="10">Cytoplasm</location>
    </subcellularLocation>
</comment>